<proteinExistence type="inferred from homology"/>
<comment type="similarity">
    <text evidence="1 4">Belongs to the PstS family.</text>
</comment>
<dbReference type="PROSITE" id="PS51257">
    <property type="entry name" value="PROKAR_LIPOPROTEIN"/>
    <property type="match status" value="1"/>
</dbReference>
<feature type="domain" description="PBP" evidence="5">
    <location>
        <begin position="61"/>
        <end position="313"/>
    </location>
</feature>
<dbReference type="Gene3D" id="3.40.190.10">
    <property type="entry name" value="Periplasmic binding protein-like II"/>
    <property type="match status" value="2"/>
</dbReference>
<dbReference type="FunFam" id="3.40.190.10:FF:000055">
    <property type="entry name" value="Phosphate ABC transporter, phosphate-binding protein"/>
    <property type="match status" value="1"/>
</dbReference>
<dbReference type="InterPro" id="IPR024370">
    <property type="entry name" value="PBP_domain"/>
</dbReference>
<dbReference type="OrthoDB" id="9790048at2"/>
<keyword evidence="2 4" id="KW-0813">Transport</keyword>
<dbReference type="PANTHER" id="PTHR30570:SF1">
    <property type="entry name" value="PHOSPHATE-BINDING PROTEIN PSTS"/>
    <property type="match status" value="1"/>
</dbReference>
<dbReference type="AlphaFoldDB" id="M5RUA7"/>
<dbReference type="SUPFAM" id="SSF53850">
    <property type="entry name" value="Periplasmic binding protein-like II"/>
    <property type="match status" value="1"/>
</dbReference>
<evidence type="ECO:0000256" key="3">
    <source>
        <dbReference type="ARBA" id="ARBA00022729"/>
    </source>
</evidence>
<organism evidence="6 7">
    <name type="scientific">Rhodopirellula maiorica SM1</name>
    <dbReference type="NCBI Taxonomy" id="1265738"/>
    <lineage>
        <taxon>Bacteria</taxon>
        <taxon>Pseudomonadati</taxon>
        <taxon>Planctomycetota</taxon>
        <taxon>Planctomycetia</taxon>
        <taxon>Pirellulales</taxon>
        <taxon>Pirellulaceae</taxon>
        <taxon>Novipirellula</taxon>
    </lineage>
</organism>
<accession>M5RUA7</accession>
<dbReference type="EMBL" id="ANOG01000591">
    <property type="protein sequence ID" value="EMI18972.1"/>
    <property type="molecule type" value="Genomic_DNA"/>
</dbReference>
<reference evidence="6 7" key="1">
    <citation type="journal article" date="2013" name="Mar. Genomics">
        <title>Expression of sulfatases in Rhodopirellula baltica and the diversity of sulfatases in the genus Rhodopirellula.</title>
        <authorList>
            <person name="Wegner C.E."/>
            <person name="Richter-Heitmann T."/>
            <person name="Klindworth A."/>
            <person name="Klockow C."/>
            <person name="Richter M."/>
            <person name="Achstetter T."/>
            <person name="Glockner F.O."/>
            <person name="Harder J."/>
        </authorList>
    </citation>
    <scope>NUCLEOTIDE SEQUENCE [LARGE SCALE GENOMIC DNA]</scope>
    <source>
        <strain evidence="6 7">SM1</strain>
    </source>
</reference>
<evidence type="ECO:0000259" key="5">
    <source>
        <dbReference type="Pfam" id="PF12849"/>
    </source>
</evidence>
<keyword evidence="3" id="KW-0732">Signal</keyword>
<dbReference type="CDD" id="cd13654">
    <property type="entry name" value="PBP2_phosphate_like_2"/>
    <property type="match status" value="1"/>
</dbReference>
<sequence>MWLNRFRSGTAVLGETLAASVICLAMVGCGPSSTSSSSTNSDSTEDVAMGDLAVSELANIEGAVEIDGSSTVAPISEAAAEAFGKTFKNVKVTVAISGTGGGFERFTNGEIDISDASRPIKDSEFKVCKEKGVSFVELPIAYDGLSIVINKENEFVDQLTVEDLKKIFLKEGGVKTWKDVNPEWPDLEIKIYAPGTDSGTFDYFFGDVVAKDEETEHPRDDMSVSEDDNVLVTGVAGEKGAIGFFGASYYFANVGKIKAVKIVDPNTGEAVAPTPETIESGQYAPFSRPLFIYVKLDSMKRPEVKQFLEFYLKEAGKLAEMVDYVALPDSVYDVVKTHYEERITGTHYLTPELEKKSGPLTELYTTENVVDIE</sequence>
<keyword evidence="4" id="KW-0592">Phosphate transport</keyword>
<evidence type="ECO:0000313" key="7">
    <source>
        <dbReference type="Proteomes" id="UP000011991"/>
    </source>
</evidence>
<keyword evidence="7" id="KW-1185">Reference proteome</keyword>
<evidence type="ECO:0000313" key="6">
    <source>
        <dbReference type="EMBL" id="EMI18972.1"/>
    </source>
</evidence>
<dbReference type="InterPro" id="IPR011862">
    <property type="entry name" value="Phos-bd"/>
</dbReference>
<dbReference type="PANTHER" id="PTHR30570">
    <property type="entry name" value="PERIPLASMIC PHOSPHATE BINDING COMPONENT OF PHOSPHATE ABC TRANSPORTER"/>
    <property type="match status" value="1"/>
</dbReference>
<dbReference type="NCBIfam" id="TIGR02136">
    <property type="entry name" value="ptsS_2"/>
    <property type="match status" value="1"/>
</dbReference>
<dbReference type="PATRIC" id="fig|1265738.3.peg.4110"/>
<name>M5RUA7_9BACT</name>
<evidence type="ECO:0000256" key="4">
    <source>
        <dbReference type="RuleBase" id="RU367119"/>
    </source>
</evidence>
<dbReference type="Proteomes" id="UP000011991">
    <property type="component" value="Unassembled WGS sequence"/>
</dbReference>
<dbReference type="Pfam" id="PF12849">
    <property type="entry name" value="PBP_like_2"/>
    <property type="match status" value="1"/>
</dbReference>
<dbReference type="GO" id="GO:0042301">
    <property type="term" value="F:phosphate ion binding"/>
    <property type="evidence" value="ECO:0007669"/>
    <property type="project" value="UniProtKB-UniRule"/>
</dbReference>
<comment type="function">
    <text evidence="4">Involved in the system for phosphate transport across the cytoplasmic membrane.</text>
</comment>
<evidence type="ECO:0000256" key="2">
    <source>
        <dbReference type="ARBA" id="ARBA00022448"/>
    </source>
</evidence>
<comment type="caution">
    <text evidence="6">The sequence shown here is derived from an EMBL/GenBank/DDBJ whole genome shotgun (WGS) entry which is preliminary data.</text>
</comment>
<evidence type="ECO:0000256" key="1">
    <source>
        <dbReference type="ARBA" id="ARBA00008725"/>
    </source>
</evidence>
<protein>
    <recommendedName>
        <fullName evidence="4">Phosphate-binding protein</fullName>
    </recommendedName>
</protein>
<dbReference type="InterPro" id="IPR050811">
    <property type="entry name" value="Phosphate_ABC_transporter"/>
</dbReference>
<dbReference type="GO" id="GO:0006817">
    <property type="term" value="P:phosphate ion transport"/>
    <property type="evidence" value="ECO:0007669"/>
    <property type="project" value="UniProtKB-UniRule"/>
</dbReference>
<gene>
    <name evidence="6" type="ORF">RMSM_04105</name>
</gene>